<evidence type="ECO:0008006" key="2">
    <source>
        <dbReference type="Google" id="ProtNLM"/>
    </source>
</evidence>
<organism evidence="1">
    <name type="scientific">Tanacetum cinerariifolium</name>
    <name type="common">Dalmatian daisy</name>
    <name type="synonym">Chrysanthemum cinerariifolium</name>
    <dbReference type="NCBI Taxonomy" id="118510"/>
    <lineage>
        <taxon>Eukaryota</taxon>
        <taxon>Viridiplantae</taxon>
        <taxon>Streptophyta</taxon>
        <taxon>Embryophyta</taxon>
        <taxon>Tracheophyta</taxon>
        <taxon>Spermatophyta</taxon>
        <taxon>Magnoliopsida</taxon>
        <taxon>eudicotyledons</taxon>
        <taxon>Gunneridae</taxon>
        <taxon>Pentapetalae</taxon>
        <taxon>asterids</taxon>
        <taxon>campanulids</taxon>
        <taxon>Asterales</taxon>
        <taxon>Asteraceae</taxon>
        <taxon>Asteroideae</taxon>
        <taxon>Anthemideae</taxon>
        <taxon>Anthemidinae</taxon>
        <taxon>Tanacetum</taxon>
    </lineage>
</organism>
<gene>
    <name evidence="1" type="ORF">Tci_558638</name>
</gene>
<dbReference type="AlphaFoldDB" id="A0A699IUC0"/>
<name>A0A699IUC0_TANCI</name>
<evidence type="ECO:0000313" key="1">
    <source>
        <dbReference type="EMBL" id="GEZ86665.1"/>
    </source>
</evidence>
<protein>
    <recommendedName>
        <fullName evidence="2">Ubiquitin-like protease family profile domain-containing protein</fullName>
    </recommendedName>
</protein>
<reference evidence="1" key="1">
    <citation type="journal article" date="2019" name="Sci. Rep.">
        <title>Draft genome of Tanacetum cinerariifolium, the natural source of mosquito coil.</title>
        <authorList>
            <person name="Yamashiro T."/>
            <person name="Shiraishi A."/>
            <person name="Satake H."/>
            <person name="Nakayama K."/>
        </authorList>
    </citation>
    <scope>NUCLEOTIDE SEQUENCE</scope>
</reference>
<dbReference type="EMBL" id="BKCJ010334482">
    <property type="protein sequence ID" value="GEZ86665.1"/>
    <property type="molecule type" value="Genomic_DNA"/>
</dbReference>
<accession>A0A699IUC0</accession>
<sequence>MSNVLRVTLYQKLKMVDLTNTKTHSLEVQRSVFESLYPGIRIVSGAIDVFTHVLNYAEKFHDRKSLRVFCNTSMVNMSNVLRVTLYQKLKMVDLTKLFEDSLSFENHYREGEMKFAEYKILRTGCRTMKNFMDCGVFAIRHMETYKGEGHYSHICGLRTKGKAPKFLLNNLRYKYVSKMLLCEINMKKEEVEIETEAYKSLSIGEK</sequence>
<proteinExistence type="predicted"/>
<comment type="caution">
    <text evidence="1">The sequence shown here is derived from an EMBL/GenBank/DDBJ whole genome shotgun (WGS) entry which is preliminary data.</text>
</comment>